<keyword evidence="4 6" id="KW-0472">Membrane</keyword>
<feature type="transmembrane region" description="Helical" evidence="6">
    <location>
        <begin position="168"/>
        <end position="191"/>
    </location>
</feature>
<dbReference type="PANTHER" id="PTHR37451:SF1">
    <property type="entry name" value="MARVEL DOMAIN-CONTAINING PROTEIN"/>
    <property type="match status" value="1"/>
</dbReference>
<gene>
    <name evidence="8" type="ORF">WICPIJ_008044</name>
</gene>
<feature type="domain" description="MARVEL" evidence="7">
    <location>
        <begin position="48"/>
        <end position="183"/>
    </location>
</feature>
<evidence type="ECO:0000256" key="4">
    <source>
        <dbReference type="ARBA" id="ARBA00023136"/>
    </source>
</evidence>
<accession>A0A9P8TJC4</accession>
<dbReference type="PANTHER" id="PTHR37451">
    <property type="entry name" value="MARVEL DOMAIN"/>
    <property type="match status" value="1"/>
</dbReference>
<dbReference type="InterPro" id="IPR008253">
    <property type="entry name" value="Marvel"/>
</dbReference>
<protein>
    <recommendedName>
        <fullName evidence="7">MARVEL domain-containing protein</fullName>
    </recommendedName>
</protein>
<keyword evidence="3 6" id="KW-1133">Transmembrane helix</keyword>
<feature type="transmembrane region" description="Helical" evidence="6">
    <location>
        <begin position="111"/>
        <end position="134"/>
    </location>
</feature>
<evidence type="ECO:0000313" key="8">
    <source>
        <dbReference type="EMBL" id="KAH3680959.1"/>
    </source>
</evidence>
<feature type="compositionally biased region" description="Low complexity" evidence="5">
    <location>
        <begin position="291"/>
        <end position="307"/>
    </location>
</feature>
<evidence type="ECO:0000313" key="9">
    <source>
        <dbReference type="Proteomes" id="UP000774326"/>
    </source>
</evidence>
<feature type="transmembrane region" description="Helical" evidence="6">
    <location>
        <begin position="50"/>
        <end position="71"/>
    </location>
</feature>
<dbReference type="AlphaFoldDB" id="A0A9P8TJC4"/>
<feature type="region of interest" description="Disordered" evidence="5">
    <location>
        <begin position="378"/>
        <end position="397"/>
    </location>
</feature>
<dbReference type="Pfam" id="PF01284">
    <property type="entry name" value="MARVEL"/>
    <property type="match status" value="1"/>
</dbReference>
<proteinExistence type="predicted"/>
<comment type="subcellular location">
    <subcellularLocation>
        <location evidence="1">Membrane</location>
        <topology evidence="1">Multi-pass membrane protein</topology>
    </subcellularLocation>
</comment>
<evidence type="ECO:0000256" key="5">
    <source>
        <dbReference type="SAM" id="MobiDB-lite"/>
    </source>
</evidence>
<feature type="region of interest" description="Disordered" evidence="5">
    <location>
        <begin position="263"/>
        <end position="322"/>
    </location>
</feature>
<organism evidence="8 9">
    <name type="scientific">Wickerhamomyces pijperi</name>
    <name type="common">Yeast</name>
    <name type="synonym">Pichia pijperi</name>
    <dbReference type="NCBI Taxonomy" id="599730"/>
    <lineage>
        <taxon>Eukaryota</taxon>
        <taxon>Fungi</taxon>
        <taxon>Dikarya</taxon>
        <taxon>Ascomycota</taxon>
        <taxon>Saccharomycotina</taxon>
        <taxon>Saccharomycetes</taxon>
        <taxon>Phaffomycetales</taxon>
        <taxon>Wickerhamomycetaceae</taxon>
        <taxon>Wickerhamomyces</taxon>
    </lineage>
</organism>
<feature type="transmembrane region" description="Helical" evidence="6">
    <location>
        <begin position="83"/>
        <end position="105"/>
    </location>
</feature>
<keyword evidence="2 6" id="KW-0812">Transmembrane</keyword>
<evidence type="ECO:0000256" key="3">
    <source>
        <dbReference type="ARBA" id="ARBA00022989"/>
    </source>
</evidence>
<reference evidence="8" key="1">
    <citation type="journal article" date="2021" name="Open Biol.">
        <title>Shared evolutionary footprints suggest mitochondrial oxidative damage underlies multiple complex I losses in fungi.</title>
        <authorList>
            <person name="Schikora-Tamarit M.A."/>
            <person name="Marcet-Houben M."/>
            <person name="Nosek J."/>
            <person name="Gabaldon T."/>
        </authorList>
    </citation>
    <scope>NUCLEOTIDE SEQUENCE</scope>
    <source>
        <strain evidence="8">CBS2887</strain>
    </source>
</reference>
<evidence type="ECO:0000256" key="1">
    <source>
        <dbReference type="ARBA" id="ARBA00004141"/>
    </source>
</evidence>
<reference evidence="8" key="2">
    <citation type="submission" date="2021-01" db="EMBL/GenBank/DDBJ databases">
        <authorList>
            <person name="Schikora-Tamarit M.A."/>
        </authorList>
    </citation>
    <scope>NUCLEOTIDE SEQUENCE</scope>
    <source>
        <strain evidence="8">CBS2887</strain>
    </source>
</reference>
<dbReference type="OrthoDB" id="4065952at2759"/>
<keyword evidence="9" id="KW-1185">Reference proteome</keyword>
<dbReference type="EMBL" id="JAEUBG010004644">
    <property type="protein sequence ID" value="KAH3680959.1"/>
    <property type="molecule type" value="Genomic_DNA"/>
</dbReference>
<comment type="caution">
    <text evidence="8">The sequence shown here is derived from an EMBL/GenBank/DDBJ whole genome shotgun (WGS) entry which is preliminary data.</text>
</comment>
<dbReference type="Proteomes" id="UP000774326">
    <property type="component" value="Unassembled WGS sequence"/>
</dbReference>
<sequence length="434" mass="46264">MQNDYHDQSTVTSPTNDHLHEKQYGAAGDGVSSSQATGIGKFTSNFTWQVVLRVLEFLNAVTLIGVASSSLSKFYEGEPRMRYTVFVAAFTLLYLIVHTIMGFVWPKFVLSGPILICEVLLVIGNLSAFIAIAARYSGYSCNYQQFDQYGYRYNTDVSIPGCHSAKAAIAFAAFGFLLFALSLLTFGYNVLRSKYAQARSNFGTLFNHTTSSQGGYFINYPFLDFRDNFQASSASAYAGDQHTVGGDLENQTGQYATQQTNTGAAAGYNSNNPNNYQRPNEPPATTTVQDDSGYTGTTNTNDNNTYSRPEGAPTGANTSGDYSKSGEGYYGTTAGSAGYDTTTGSTGYKQAGDTGYNEASTGGANANHGGYTSTTGDWKNSTTGGAGYGASQITDQEGNYADRVQQIKQSGSDAVGSGGLEKPKAAYQKATSGF</sequence>
<dbReference type="GO" id="GO:0016020">
    <property type="term" value="C:membrane"/>
    <property type="evidence" value="ECO:0007669"/>
    <property type="project" value="UniProtKB-SubCell"/>
</dbReference>
<evidence type="ECO:0000256" key="2">
    <source>
        <dbReference type="ARBA" id="ARBA00022692"/>
    </source>
</evidence>
<name>A0A9P8TJC4_WICPI</name>
<evidence type="ECO:0000256" key="6">
    <source>
        <dbReference type="SAM" id="Phobius"/>
    </source>
</evidence>
<feature type="compositionally biased region" description="Low complexity" evidence="5">
    <location>
        <begin position="263"/>
        <end position="279"/>
    </location>
</feature>
<evidence type="ECO:0000259" key="7">
    <source>
        <dbReference type="Pfam" id="PF01284"/>
    </source>
</evidence>
<feature type="region of interest" description="Disordered" evidence="5">
    <location>
        <begin position="409"/>
        <end position="434"/>
    </location>
</feature>